<feature type="domain" description="HTH gntR-type" evidence="6">
    <location>
        <begin position="12"/>
        <end position="80"/>
    </location>
</feature>
<dbReference type="Pfam" id="PF00392">
    <property type="entry name" value="GntR"/>
    <property type="match status" value="1"/>
</dbReference>
<dbReference type="KEGG" id="tper:IWA51_00085"/>
<dbReference type="GO" id="GO:0003700">
    <property type="term" value="F:DNA-binding transcription factor activity"/>
    <property type="evidence" value="ECO:0007669"/>
    <property type="project" value="InterPro"/>
</dbReference>
<dbReference type="AlphaFoldDB" id="A0A7T3RDE5"/>
<dbReference type="Gene3D" id="3.40.640.10">
    <property type="entry name" value="Type I PLP-dependent aspartate aminotransferase-like (Major domain)"/>
    <property type="match status" value="1"/>
</dbReference>
<evidence type="ECO:0000256" key="3">
    <source>
        <dbReference type="ARBA" id="ARBA00023015"/>
    </source>
</evidence>
<dbReference type="InterPro" id="IPR015424">
    <property type="entry name" value="PyrdxlP-dep_Trfase"/>
</dbReference>
<dbReference type="PROSITE" id="PS50949">
    <property type="entry name" value="HTH_GNTR"/>
    <property type="match status" value="1"/>
</dbReference>
<dbReference type="PANTHER" id="PTHR46577:SF1">
    <property type="entry name" value="HTH-TYPE TRANSCRIPTIONAL REGULATORY PROTEIN GABR"/>
    <property type="match status" value="1"/>
</dbReference>
<dbReference type="Gene3D" id="1.10.10.10">
    <property type="entry name" value="Winged helix-like DNA-binding domain superfamily/Winged helix DNA-binding domain"/>
    <property type="match status" value="1"/>
</dbReference>
<dbReference type="PANTHER" id="PTHR46577">
    <property type="entry name" value="HTH-TYPE TRANSCRIPTIONAL REGULATORY PROTEIN GABR"/>
    <property type="match status" value="1"/>
</dbReference>
<dbReference type="EMBL" id="CP064936">
    <property type="protein sequence ID" value="QQA01072.1"/>
    <property type="molecule type" value="Genomic_DNA"/>
</dbReference>
<evidence type="ECO:0000256" key="2">
    <source>
        <dbReference type="ARBA" id="ARBA00022898"/>
    </source>
</evidence>
<dbReference type="GO" id="GO:0003677">
    <property type="term" value="F:DNA binding"/>
    <property type="evidence" value="ECO:0007669"/>
    <property type="project" value="UniProtKB-KW"/>
</dbReference>
<keyword evidence="8" id="KW-1185">Reference proteome</keyword>
<dbReference type="SUPFAM" id="SSF46785">
    <property type="entry name" value="Winged helix' DNA-binding domain"/>
    <property type="match status" value="1"/>
</dbReference>
<keyword evidence="3" id="KW-0805">Transcription regulation</keyword>
<accession>A0A7T3RDE5</accession>
<gene>
    <name evidence="7" type="ORF">IWA51_00085</name>
</gene>
<keyword evidence="4" id="KW-0238">DNA-binding</keyword>
<dbReference type="InterPro" id="IPR000524">
    <property type="entry name" value="Tscrpt_reg_HTH_GntR"/>
</dbReference>
<dbReference type="SUPFAM" id="SSF53383">
    <property type="entry name" value="PLP-dependent transferases"/>
    <property type="match status" value="1"/>
</dbReference>
<reference evidence="7 8" key="1">
    <citation type="submission" date="2020-11" db="EMBL/GenBank/DDBJ databases">
        <title>Treponema Peruensis nv. sp., first commensal Treponema isolated from human feces.</title>
        <authorList>
            <person name="Belkhou C."/>
            <person name="Raes J."/>
        </authorList>
    </citation>
    <scope>NUCLEOTIDE SEQUENCE [LARGE SCALE GENOMIC DNA]</scope>
    <source>
        <strain evidence="7 8">RCC2812</strain>
    </source>
</reference>
<dbReference type="RefSeq" id="WP_177527775.1">
    <property type="nucleotide sequence ID" value="NZ_CBCSHE010000007.1"/>
</dbReference>
<protein>
    <submittedName>
        <fullName evidence="7">GntR family transcriptional regulator</fullName>
    </submittedName>
</protein>
<sequence>MKDFELDKDSKRKLYYQLFREISGQIENNTLKTGTKLPSVRVMSQKQGISKNTVTKAYEELEKAGYITSVPKSGFFVKKPGETLELNSINTNQEDQIPTVESIMDAAVESKKDTFVMADPFDSEEDTRNEPTVPKQSESAPIILSSGQVIQSSAELNSELNKTSLSTPEQELSELYRQAFIKNKQHKVNKEDSLIGDETLRIAVAAFLYNFRKTDVNPANIIIGTDIKQLIFNILSLPSLSENGIKSQGHGLLQLAELSSGNGHPNVNPSIAICEGTERTMKKILSLTGKPVKEIPQDDSGMNFDFLVTSGATMVFTTPTDVPPSDSPLKDLDSRRNEILSWVTAEPYRYIIEYDTSTCSEDATPFLHENSDKVIYTNSFETSTFGTIKAAFAVLPKKLAEEYKSRYEGFECPLSSLNQTVISDILLSGKLQKYLDELEQL</sequence>
<name>A0A7T3RDE5_9SPIR</name>
<evidence type="ECO:0000313" key="7">
    <source>
        <dbReference type="EMBL" id="QQA01072.1"/>
    </source>
</evidence>
<evidence type="ECO:0000256" key="1">
    <source>
        <dbReference type="ARBA" id="ARBA00005384"/>
    </source>
</evidence>
<proteinExistence type="inferred from homology"/>
<organism evidence="7 8">
    <name type="scientific">Treponema peruense</name>
    <dbReference type="NCBI Taxonomy" id="2787628"/>
    <lineage>
        <taxon>Bacteria</taxon>
        <taxon>Pseudomonadati</taxon>
        <taxon>Spirochaetota</taxon>
        <taxon>Spirochaetia</taxon>
        <taxon>Spirochaetales</taxon>
        <taxon>Treponemataceae</taxon>
        <taxon>Treponema</taxon>
    </lineage>
</organism>
<evidence type="ECO:0000256" key="5">
    <source>
        <dbReference type="ARBA" id="ARBA00023163"/>
    </source>
</evidence>
<evidence type="ECO:0000313" key="8">
    <source>
        <dbReference type="Proteomes" id="UP000595224"/>
    </source>
</evidence>
<evidence type="ECO:0000259" key="6">
    <source>
        <dbReference type="PROSITE" id="PS50949"/>
    </source>
</evidence>
<evidence type="ECO:0000256" key="4">
    <source>
        <dbReference type="ARBA" id="ARBA00023125"/>
    </source>
</evidence>
<keyword evidence="5" id="KW-0804">Transcription</keyword>
<dbReference type="SMART" id="SM00345">
    <property type="entry name" value="HTH_GNTR"/>
    <property type="match status" value="1"/>
</dbReference>
<dbReference type="InterPro" id="IPR036388">
    <property type="entry name" value="WH-like_DNA-bd_sf"/>
</dbReference>
<dbReference type="InterPro" id="IPR015421">
    <property type="entry name" value="PyrdxlP-dep_Trfase_major"/>
</dbReference>
<dbReference type="InterPro" id="IPR036390">
    <property type="entry name" value="WH_DNA-bd_sf"/>
</dbReference>
<comment type="similarity">
    <text evidence="1">In the C-terminal section; belongs to the class-I pyridoxal-phosphate-dependent aminotransferase family.</text>
</comment>
<keyword evidence="2" id="KW-0663">Pyridoxal phosphate</keyword>
<dbReference type="CDD" id="cd07377">
    <property type="entry name" value="WHTH_GntR"/>
    <property type="match status" value="1"/>
</dbReference>
<dbReference type="Proteomes" id="UP000595224">
    <property type="component" value="Chromosome"/>
</dbReference>
<dbReference type="InterPro" id="IPR051446">
    <property type="entry name" value="HTH_trans_reg/aminotransferase"/>
</dbReference>